<accession>A0A953LEN4</accession>
<sequence length="338" mass="38242">MPEKGLQDVHEFLSSPRKILIASHRNPDGDALGSSLALARYCQLRGHSVTVAVPSAYPANFDWLPGIKDVLIFDDQEEEVVEKINDAELFVYLDFNHVSRIDKMGEPMAEKDTPVLLIDHHLEPDLSHEYYYVDSTASSTADLLFDVLTRWENTNYLKDELISTCLYTGIITDTGTFAHNTNSRLFGKVSNLLESSIDHIAIQNRINNSLTEKQLRLLGYCLYHRFTLIPEQKTGIIYLNKADYSKFEIERGDTEGIVNNILKINNIKIAAFFTQQPTIVKLSLRSVEDYNVADLARKYYNGGGHKNAAGGSHYKGLKSALELFKKVLPEFVKQHTNE</sequence>
<dbReference type="AlphaFoldDB" id="A0A953LEN4"/>
<keyword evidence="4" id="KW-1185">Reference proteome</keyword>
<dbReference type="InterPro" id="IPR003156">
    <property type="entry name" value="DHHA1_dom"/>
</dbReference>
<dbReference type="EMBL" id="JAHVHU010000025">
    <property type="protein sequence ID" value="MBY5960164.1"/>
    <property type="molecule type" value="Genomic_DNA"/>
</dbReference>
<evidence type="ECO:0000313" key="3">
    <source>
        <dbReference type="EMBL" id="MBY5960164.1"/>
    </source>
</evidence>
<feature type="domain" description="DDH" evidence="1">
    <location>
        <begin position="18"/>
        <end position="170"/>
    </location>
</feature>
<name>A0A953LEN4_9BACT</name>
<evidence type="ECO:0000313" key="4">
    <source>
        <dbReference type="Proteomes" id="UP000753961"/>
    </source>
</evidence>
<evidence type="ECO:0000259" key="2">
    <source>
        <dbReference type="Pfam" id="PF02272"/>
    </source>
</evidence>
<dbReference type="SUPFAM" id="SSF64182">
    <property type="entry name" value="DHH phosphoesterases"/>
    <property type="match status" value="1"/>
</dbReference>
<dbReference type="PANTHER" id="PTHR47618">
    <property type="entry name" value="BIFUNCTIONAL OLIGORIBONUCLEASE AND PAP PHOSPHATASE NRNA"/>
    <property type="match status" value="1"/>
</dbReference>
<organism evidence="3 4">
    <name type="scientific">Membranihabitans marinus</name>
    <dbReference type="NCBI Taxonomy" id="1227546"/>
    <lineage>
        <taxon>Bacteria</taxon>
        <taxon>Pseudomonadati</taxon>
        <taxon>Bacteroidota</taxon>
        <taxon>Saprospiria</taxon>
        <taxon>Saprospirales</taxon>
        <taxon>Saprospiraceae</taxon>
        <taxon>Membranihabitans</taxon>
    </lineage>
</organism>
<comment type="caution">
    <text evidence="3">The sequence shown here is derived from an EMBL/GenBank/DDBJ whole genome shotgun (WGS) entry which is preliminary data.</text>
</comment>
<feature type="domain" description="DHHA1" evidence="2">
    <location>
        <begin position="246"/>
        <end position="333"/>
    </location>
</feature>
<evidence type="ECO:0000259" key="1">
    <source>
        <dbReference type="Pfam" id="PF01368"/>
    </source>
</evidence>
<dbReference type="InterPro" id="IPR001667">
    <property type="entry name" value="DDH_dom"/>
</dbReference>
<dbReference type="GO" id="GO:0003676">
    <property type="term" value="F:nucleic acid binding"/>
    <property type="evidence" value="ECO:0007669"/>
    <property type="project" value="InterPro"/>
</dbReference>
<proteinExistence type="predicted"/>
<dbReference type="Gene3D" id="3.90.1640.10">
    <property type="entry name" value="inorganic pyrophosphatase (n-terminal core)"/>
    <property type="match status" value="1"/>
</dbReference>
<dbReference type="Proteomes" id="UP000753961">
    <property type="component" value="Unassembled WGS sequence"/>
</dbReference>
<protein>
    <submittedName>
        <fullName evidence="3">DHH family phosphoesterase</fullName>
    </submittedName>
</protein>
<gene>
    <name evidence="3" type="ORF">KUV50_18570</name>
</gene>
<reference evidence="3" key="1">
    <citation type="submission" date="2021-06" db="EMBL/GenBank/DDBJ databases">
        <title>44 bacteria genomes isolated from Dapeng, Shenzhen.</title>
        <authorList>
            <person name="Zheng W."/>
            <person name="Yu S."/>
            <person name="Huang Y."/>
        </authorList>
    </citation>
    <scope>NUCLEOTIDE SEQUENCE</scope>
    <source>
        <strain evidence="3">DP5N28-2</strain>
    </source>
</reference>
<dbReference type="PANTHER" id="PTHR47618:SF1">
    <property type="entry name" value="BIFUNCTIONAL OLIGORIBONUCLEASE AND PAP PHOSPHATASE NRNA"/>
    <property type="match status" value="1"/>
</dbReference>
<dbReference type="RefSeq" id="WP_222581714.1">
    <property type="nucleotide sequence ID" value="NZ_JAHVHU010000025.1"/>
</dbReference>
<dbReference type="Pfam" id="PF02272">
    <property type="entry name" value="DHHA1"/>
    <property type="match status" value="1"/>
</dbReference>
<dbReference type="InterPro" id="IPR051319">
    <property type="entry name" value="Oligoribo/pAp-PDE_c-di-AMP_PDE"/>
</dbReference>
<dbReference type="InterPro" id="IPR038763">
    <property type="entry name" value="DHH_sf"/>
</dbReference>
<dbReference type="Gene3D" id="3.10.310.30">
    <property type="match status" value="1"/>
</dbReference>
<dbReference type="Pfam" id="PF01368">
    <property type="entry name" value="DHH"/>
    <property type="match status" value="1"/>
</dbReference>